<dbReference type="EMBL" id="AYRZ02000004">
    <property type="protein sequence ID" value="PHT83308.1"/>
    <property type="molecule type" value="Genomic_DNA"/>
</dbReference>
<dbReference type="InterPro" id="IPR043129">
    <property type="entry name" value="ATPase_NBD"/>
</dbReference>
<gene>
    <name evidence="3" type="ORF">T459_11751</name>
</gene>
<reference evidence="3 4" key="2">
    <citation type="journal article" date="2017" name="Genome Biol.">
        <title>New reference genome sequences of hot pepper reveal the massive evolution of plant disease-resistance genes by retroduplication.</title>
        <authorList>
            <person name="Kim S."/>
            <person name="Park J."/>
            <person name="Yeom S.I."/>
            <person name="Kim Y.M."/>
            <person name="Seo E."/>
            <person name="Kim K.T."/>
            <person name="Kim M.S."/>
            <person name="Lee J.M."/>
            <person name="Cheong K."/>
            <person name="Shin H.S."/>
            <person name="Kim S.B."/>
            <person name="Han K."/>
            <person name="Lee J."/>
            <person name="Park M."/>
            <person name="Lee H.A."/>
            <person name="Lee H.Y."/>
            <person name="Lee Y."/>
            <person name="Oh S."/>
            <person name="Lee J.H."/>
            <person name="Choi E."/>
            <person name="Choi E."/>
            <person name="Lee S.E."/>
            <person name="Jeon J."/>
            <person name="Kim H."/>
            <person name="Choi G."/>
            <person name="Song H."/>
            <person name="Lee J."/>
            <person name="Lee S.C."/>
            <person name="Kwon J.K."/>
            <person name="Lee H.Y."/>
            <person name="Koo N."/>
            <person name="Hong Y."/>
            <person name="Kim R.W."/>
            <person name="Kang W.H."/>
            <person name="Huh J.H."/>
            <person name="Kang B.C."/>
            <person name="Yang T.J."/>
            <person name="Lee Y.H."/>
            <person name="Bennetzen J.L."/>
            <person name="Choi D."/>
        </authorList>
    </citation>
    <scope>NUCLEOTIDE SEQUENCE [LARGE SCALE GENOMIC DNA]</scope>
    <source>
        <strain evidence="4">cv. CM334</strain>
    </source>
</reference>
<dbReference type="Proteomes" id="UP000222542">
    <property type="component" value="Unassembled WGS sequence"/>
</dbReference>
<dbReference type="InterPro" id="IPR013126">
    <property type="entry name" value="Hsp_70_fam"/>
</dbReference>
<dbReference type="Pfam" id="PF00012">
    <property type="entry name" value="HSP70"/>
    <property type="match status" value="1"/>
</dbReference>
<dbReference type="SUPFAM" id="SSF53067">
    <property type="entry name" value="Actin-like ATPase domain"/>
    <property type="match status" value="1"/>
</dbReference>
<dbReference type="AlphaFoldDB" id="A0A2G2ZMU0"/>
<keyword evidence="1" id="KW-0547">Nucleotide-binding</keyword>
<reference evidence="3 4" key="1">
    <citation type="journal article" date="2014" name="Nat. Genet.">
        <title>Genome sequence of the hot pepper provides insights into the evolution of pungency in Capsicum species.</title>
        <authorList>
            <person name="Kim S."/>
            <person name="Park M."/>
            <person name="Yeom S.I."/>
            <person name="Kim Y.M."/>
            <person name="Lee J.M."/>
            <person name="Lee H.A."/>
            <person name="Seo E."/>
            <person name="Choi J."/>
            <person name="Cheong K."/>
            <person name="Kim K.T."/>
            <person name="Jung K."/>
            <person name="Lee G.W."/>
            <person name="Oh S.K."/>
            <person name="Bae C."/>
            <person name="Kim S.B."/>
            <person name="Lee H.Y."/>
            <person name="Kim S.Y."/>
            <person name="Kim M.S."/>
            <person name="Kang B.C."/>
            <person name="Jo Y.D."/>
            <person name="Yang H.B."/>
            <person name="Jeong H.J."/>
            <person name="Kang W.H."/>
            <person name="Kwon J.K."/>
            <person name="Shin C."/>
            <person name="Lim J.Y."/>
            <person name="Park J.H."/>
            <person name="Huh J.H."/>
            <person name="Kim J.S."/>
            <person name="Kim B.D."/>
            <person name="Cohen O."/>
            <person name="Paran I."/>
            <person name="Suh M.C."/>
            <person name="Lee S.B."/>
            <person name="Kim Y.K."/>
            <person name="Shin Y."/>
            <person name="Noh S.J."/>
            <person name="Park J."/>
            <person name="Seo Y.S."/>
            <person name="Kwon S.Y."/>
            <person name="Kim H.A."/>
            <person name="Park J.M."/>
            <person name="Kim H.J."/>
            <person name="Choi S.B."/>
            <person name="Bosland P.W."/>
            <person name="Reeves G."/>
            <person name="Jo S.H."/>
            <person name="Lee B.W."/>
            <person name="Cho H.T."/>
            <person name="Choi H.S."/>
            <person name="Lee M.S."/>
            <person name="Yu Y."/>
            <person name="Do Choi Y."/>
            <person name="Park B.S."/>
            <person name="van Deynze A."/>
            <person name="Ashrafi H."/>
            <person name="Hill T."/>
            <person name="Kim W.T."/>
            <person name="Pai H.S."/>
            <person name="Ahn H.K."/>
            <person name="Yeam I."/>
            <person name="Giovannoni J.J."/>
            <person name="Rose J.K."/>
            <person name="Sorensen I."/>
            <person name="Lee S.J."/>
            <person name="Kim R.W."/>
            <person name="Choi I.Y."/>
            <person name="Choi B.S."/>
            <person name="Lim J.S."/>
            <person name="Lee Y.H."/>
            <person name="Choi D."/>
        </authorList>
    </citation>
    <scope>NUCLEOTIDE SEQUENCE [LARGE SCALE GENOMIC DNA]</scope>
    <source>
        <strain evidence="4">cv. CM334</strain>
    </source>
</reference>
<dbReference type="PRINTS" id="PR00301">
    <property type="entry name" value="HEATSHOCK70"/>
</dbReference>
<evidence type="ECO:0000256" key="2">
    <source>
        <dbReference type="ARBA" id="ARBA00022840"/>
    </source>
</evidence>
<protein>
    <submittedName>
        <fullName evidence="3">Uncharacterized protein</fullName>
    </submittedName>
</protein>
<evidence type="ECO:0000313" key="4">
    <source>
        <dbReference type="Proteomes" id="UP000222542"/>
    </source>
</evidence>
<evidence type="ECO:0000313" key="3">
    <source>
        <dbReference type="EMBL" id="PHT83308.1"/>
    </source>
</evidence>
<dbReference type="GO" id="GO:0005524">
    <property type="term" value="F:ATP binding"/>
    <property type="evidence" value="ECO:0007669"/>
    <property type="project" value="UniProtKB-KW"/>
</dbReference>
<accession>A0A2G2ZMU0</accession>
<keyword evidence="4" id="KW-1185">Reference proteome</keyword>
<evidence type="ECO:0000256" key="1">
    <source>
        <dbReference type="ARBA" id="ARBA00022741"/>
    </source>
</evidence>
<keyword evidence="2" id="KW-0067">ATP-binding</keyword>
<sequence length="218" mass="24286">MREFEISCQLKRLTGSNIAAIWEGIRKCIFVLLKQVANIFPQLIMTIEKHSFSGKADTGGKKANVVGMNTSVVPKIDVEFWREHKRDLIWNARALGRSRIACDRAKRTLRSTAQTTTESTEPVGKCLNEAKVDNVQIQEVILVSRSTRIPIIQHLLKDYFDEKKLYASINLNDDTACGTAVLDVILIGNGDENIQELLVVDVTLLDLGIETVGGTIMC</sequence>
<dbReference type="PANTHER" id="PTHR19375">
    <property type="entry name" value="HEAT SHOCK PROTEIN 70KDA"/>
    <property type="match status" value="1"/>
</dbReference>
<dbReference type="Gramene" id="PHT83308">
    <property type="protein sequence ID" value="PHT83308"/>
    <property type="gene ID" value="T459_11751"/>
</dbReference>
<name>A0A2G2ZMU0_CAPAN</name>
<dbReference type="Gene3D" id="3.30.420.40">
    <property type="match status" value="2"/>
</dbReference>
<dbReference type="STRING" id="4072.A0A2G2ZMU0"/>
<proteinExistence type="predicted"/>
<organism evidence="3 4">
    <name type="scientific">Capsicum annuum</name>
    <name type="common">Capsicum pepper</name>
    <dbReference type="NCBI Taxonomy" id="4072"/>
    <lineage>
        <taxon>Eukaryota</taxon>
        <taxon>Viridiplantae</taxon>
        <taxon>Streptophyta</taxon>
        <taxon>Embryophyta</taxon>
        <taxon>Tracheophyta</taxon>
        <taxon>Spermatophyta</taxon>
        <taxon>Magnoliopsida</taxon>
        <taxon>eudicotyledons</taxon>
        <taxon>Gunneridae</taxon>
        <taxon>Pentapetalae</taxon>
        <taxon>asterids</taxon>
        <taxon>lamiids</taxon>
        <taxon>Solanales</taxon>
        <taxon>Solanaceae</taxon>
        <taxon>Solanoideae</taxon>
        <taxon>Capsiceae</taxon>
        <taxon>Capsicum</taxon>
    </lineage>
</organism>
<comment type="caution">
    <text evidence="3">The sequence shown here is derived from an EMBL/GenBank/DDBJ whole genome shotgun (WGS) entry which is preliminary data.</text>
</comment>
<dbReference type="GO" id="GO:0140662">
    <property type="term" value="F:ATP-dependent protein folding chaperone"/>
    <property type="evidence" value="ECO:0007669"/>
    <property type="project" value="InterPro"/>
</dbReference>